<feature type="region of interest" description="Disordered" evidence="1">
    <location>
        <begin position="171"/>
        <end position="204"/>
    </location>
</feature>
<proteinExistence type="predicted"/>
<dbReference type="Proteomes" id="UP000198876">
    <property type="component" value="Unassembled WGS sequence"/>
</dbReference>
<sequence length="204" mass="22324">MSNAPPPSDSDLSDTVLDEIAGHRETILVGDIVVLAEQYDEAYARETGVPADRLVAYVEELARNGYSLDPDGVREGLDRKAVDSRSFAGTDALYWVGEDRVSAFPARWHEELDGETDLVRYVEVMLDDIDDSESAFDHGGAGSGIPVPDLVNAVNAMTDLSREQISSEINRLRDEGVFEEDTDQHPDARVRLAGQGDEDDVSGR</sequence>
<accession>A0A1I2MMT3</accession>
<evidence type="ECO:0000313" key="2">
    <source>
        <dbReference type="EMBL" id="SFF90676.1"/>
    </source>
</evidence>
<evidence type="ECO:0000313" key="3">
    <source>
        <dbReference type="Proteomes" id="UP000198876"/>
    </source>
</evidence>
<dbReference type="RefSeq" id="WP_092888539.1">
    <property type="nucleotide sequence ID" value="NZ_FOOQ01000001.1"/>
</dbReference>
<evidence type="ECO:0000256" key="1">
    <source>
        <dbReference type="SAM" id="MobiDB-lite"/>
    </source>
</evidence>
<keyword evidence="3" id="KW-1185">Reference proteome</keyword>
<protein>
    <submittedName>
        <fullName evidence="2">Uncharacterized protein</fullName>
    </submittedName>
</protein>
<dbReference type="EMBL" id="FOOQ01000001">
    <property type="protein sequence ID" value="SFF90676.1"/>
    <property type="molecule type" value="Genomic_DNA"/>
</dbReference>
<name>A0A1I2MMT3_9EURY</name>
<gene>
    <name evidence="2" type="ORF">SAMN04488063_0740</name>
</gene>
<organism evidence="2 3">
    <name type="scientific">Halopelagius inordinatus</name>
    <dbReference type="NCBI Taxonomy" id="553467"/>
    <lineage>
        <taxon>Archaea</taxon>
        <taxon>Methanobacteriati</taxon>
        <taxon>Methanobacteriota</taxon>
        <taxon>Stenosarchaea group</taxon>
        <taxon>Halobacteria</taxon>
        <taxon>Halobacteriales</taxon>
        <taxon>Haloferacaceae</taxon>
    </lineage>
</organism>
<dbReference type="AlphaFoldDB" id="A0A1I2MMT3"/>
<reference evidence="3" key="1">
    <citation type="submission" date="2016-10" db="EMBL/GenBank/DDBJ databases">
        <authorList>
            <person name="Varghese N."/>
            <person name="Submissions S."/>
        </authorList>
    </citation>
    <scope>NUCLEOTIDE SEQUENCE [LARGE SCALE GENOMIC DNA]</scope>
    <source>
        <strain evidence="3">CGMCC 1.7739</strain>
    </source>
</reference>
<dbReference type="STRING" id="553467.SAMN04488063_0740"/>
<dbReference type="OrthoDB" id="299301at2157"/>